<dbReference type="Proteomes" id="UP001601444">
    <property type="component" value="Unassembled WGS sequence"/>
</dbReference>
<dbReference type="EMBL" id="JBIAMX010000029">
    <property type="protein sequence ID" value="MFF0546977.1"/>
    <property type="molecule type" value="Genomic_DNA"/>
</dbReference>
<reference evidence="1 2" key="1">
    <citation type="submission" date="2024-10" db="EMBL/GenBank/DDBJ databases">
        <title>The Natural Products Discovery Center: Release of the First 8490 Sequenced Strains for Exploring Actinobacteria Biosynthetic Diversity.</title>
        <authorList>
            <person name="Kalkreuter E."/>
            <person name="Kautsar S.A."/>
            <person name="Yang D."/>
            <person name="Bader C.D."/>
            <person name="Teijaro C.N."/>
            <person name="Fluegel L."/>
            <person name="Davis C.M."/>
            <person name="Simpson J.R."/>
            <person name="Lauterbach L."/>
            <person name="Steele A.D."/>
            <person name="Gui C."/>
            <person name="Meng S."/>
            <person name="Li G."/>
            <person name="Viehrig K."/>
            <person name="Ye F."/>
            <person name="Su P."/>
            <person name="Kiefer A.F."/>
            <person name="Nichols A."/>
            <person name="Cepeda A.J."/>
            <person name="Yan W."/>
            <person name="Fan B."/>
            <person name="Jiang Y."/>
            <person name="Adhikari A."/>
            <person name="Zheng C.-J."/>
            <person name="Schuster L."/>
            <person name="Cowan T.M."/>
            <person name="Smanski M.J."/>
            <person name="Chevrette M.G."/>
            <person name="De Carvalho L.P.S."/>
            <person name="Shen B."/>
        </authorList>
    </citation>
    <scope>NUCLEOTIDE SEQUENCE [LARGE SCALE GENOMIC DNA]</scope>
    <source>
        <strain evidence="1 2">NPDC004045</strain>
    </source>
</reference>
<organism evidence="1 2">
    <name type="scientific">Nocardia thailandica</name>
    <dbReference type="NCBI Taxonomy" id="257275"/>
    <lineage>
        <taxon>Bacteria</taxon>
        <taxon>Bacillati</taxon>
        <taxon>Actinomycetota</taxon>
        <taxon>Actinomycetes</taxon>
        <taxon>Mycobacteriales</taxon>
        <taxon>Nocardiaceae</taxon>
        <taxon>Nocardia</taxon>
    </lineage>
</organism>
<keyword evidence="2" id="KW-1185">Reference proteome</keyword>
<name>A0ABW6PXF7_9NOCA</name>
<gene>
    <name evidence="1" type="ORF">ACFYTF_29485</name>
</gene>
<evidence type="ECO:0000313" key="2">
    <source>
        <dbReference type="Proteomes" id="UP001601444"/>
    </source>
</evidence>
<dbReference type="RefSeq" id="WP_387703157.1">
    <property type="nucleotide sequence ID" value="NZ_JBIAMX010000029.1"/>
</dbReference>
<sequence>MSPRSSQVHWLASALGARYDVRFTARYDGGWRLEWADGPTEDEVRGAITRAAAQIPAVTDLHLDRAWTDLSEAVALLAWIDEDPARLADLTSWQIREAHGSTRYPMSLPDRWQARGHALLAAGYRAADGLVVLRQRDSWSAALEWLDELAARQLVSA</sequence>
<evidence type="ECO:0000313" key="1">
    <source>
        <dbReference type="EMBL" id="MFF0546977.1"/>
    </source>
</evidence>
<proteinExistence type="predicted"/>
<accession>A0ABW6PXF7</accession>
<comment type="caution">
    <text evidence="1">The sequence shown here is derived from an EMBL/GenBank/DDBJ whole genome shotgun (WGS) entry which is preliminary data.</text>
</comment>
<protein>
    <submittedName>
        <fullName evidence="1">Uncharacterized protein</fullName>
    </submittedName>
</protein>